<protein>
    <recommendedName>
        <fullName evidence="4">Outer membrane lipoprotein-sorting protein</fullName>
    </recommendedName>
</protein>
<dbReference type="Proteomes" id="UP000279600">
    <property type="component" value="Chromosome"/>
</dbReference>
<evidence type="ECO:0000313" key="2">
    <source>
        <dbReference type="EMBL" id="AZQ44481.1"/>
    </source>
</evidence>
<dbReference type="RefSeq" id="WP_126447958.1">
    <property type="nucleotide sequence ID" value="NZ_CP034549.1"/>
</dbReference>
<dbReference type="EMBL" id="CP034549">
    <property type="protein sequence ID" value="AZQ44481.1"/>
    <property type="molecule type" value="Genomic_DNA"/>
</dbReference>
<reference evidence="2 3" key="1">
    <citation type="submission" date="2018-12" db="EMBL/GenBank/DDBJ databases">
        <title>Complete genome of Nonlabens sp. MJ115.</title>
        <authorList>
            <person name="Choi H.S."/>
            <person name="Jung J."/>
        </authorList>
    </citation>
    <scope>NUCLEOTIDE SEQUENCE [LARGE SCALE GENOMIC DNA]</scope>
    <source>
        <strain evidence="2 3">MJ115</strain>
    </source>
</reference>
<feature type="chain" id="PRO_5019502543" description="Outer membrane lipoprotein-sorting protein" evidence="1">
    <location>
        <begin position="20"/>
        <end position="247"/>
    </location>
</feature>
<dbReference type="InterPro" id="IPR045444">
    <property type="entry name" value="DUF6503"/>
</dbReference>
<keyword evidence="3" id="KW-1185">Reference proteome</keyword>
<sequence length="247" mass="29097">MKYVMMVVLVFAFAKPALSQVEVAESQQLTAQEIIGKSIQYHDPSNSWPTFQGEFEVLMRMPDRPERLSHVDINLPKERFILTSMVDTVSQQYLVTPEKVIYRNNGELVSSPDQDRIDRGYFMRDYYTYLYGLPMKLKDQGTMVHEEVEEVTQWGSDYLKIKVTYDPEVGSDVWFFYFDPESYKLKAYQFFKTKEDGAIDPQSGEYILLSREEIIDDIKIPAYRHWYYNKDTSFLALDMMKAIEPKE</sequence>
<dbReference type="KEGG" id="noj:EJ995_09575"/>
<evidence type="ECO:0000256" key="1">
    <source>
        <dbReference type="SAM" id="SignalP"/>
    </source>
</evidence>
<feature type="signal peptide" evidence="1">
    <location>
        <begin position="1"/>
        <end position="19"/>
    </location>
</feature>
<gene>
    <name evidence="2" type="ORF">EJ995_09575</name>
</gene>
<proteinExistence type="predicted"/>
<evidence type="ECO:0000313" key="3">
    <source>
        <dbReference type="Proteomes" id="UP000279600"/>
    </source>
</evidence>
<accession>A0A3S9MYZ7</accession>
<evidence type="ECO:0008006" key="4">
    <source>
        <dbReference type="Google" id="ProtNLM"/>
    </source>
</evidence>
<organism evidence="2 3">
    <name type="scientific">Nonlabens ponticola</name>
    <dbReference type="NCBI Taxonomy" id="2496866"/>
    <lineage>
        <taxon>Bacteria</taxon>
        <taxon>Pseudomonadati</taxon>
        <taxon>Bacteroidota</taxon>
        <taxon>Flavobacteriia</taxon>
        <taxon>Flavobacteriales</taxon>
        <taxon>Flavobacteriaceae</taxon>
        <taxon>Nonlabens</taxon>
    </lineage>
</organism>
<name>A0A3S9MYZ7_9FLAO</name>
<dbReference type="AlphaFoldDB" id="A0A3S9MYZ7"/>
<keyword evidence="1" id="KW-0732">Signal</keyword>
<dbReference type="Pfam" id="PF20113">
    <property type="entry name" value="DUF6503"/>
    <property type="match status" value="1"/>
</dbReference>
<dbReference type="OrthoDB" id="1489248at2"/>